<sequence>MNRTSKVNKEEVFGLLNACLDLGMPMLSLSKDSLQECQFNHTSHLCKRLRGSEEEAVLFEKDWPKQC</sequence>
<organism evidence="1 2">
    <name type="scientific">Saguinus oedipus</name>
    <name type="common">Cotton-top tamarin</name>
    <name type="synonym">Oedipomidas oedipus</name>
    <dbReference type="NCBI Taxonomy" id="9490"/>
    <lineage>
        <taxon>Eukaryota</taxon>
        <taxon>Metazoa</taxon>
        <taxon>Chordata</taxon>
        <taxon>Craniata</taxon>
        <taxon>Vertebrata</taxon>
        <taxon>Euteleostomi</taxon>
        <taxon>Mammalia</taxon>
        <taxon>Eutheria</taxon>
        <taxon>Euarchontoglires</taxon>
        <taxon>Primates</taxon>
        <taxon>Haplorrhini</taxon>
        <taxon>Platyrrhini</taxon>
        <taxon>Cebidae</taxon>
        <taxon>Callitrichinae</taxon>
        <taxon>Saguinus</taxon>
    </lineage>
</organism>
<reference evidence="1 2" key="1">
    <citation type="submission" date="2023-05" db="EMBL/GenBank/DDBJ databases">
        <title>B98-5 Cell Line De Novo Hybrid Assembly: An Optical Mapping Approach.</title>
        <authorList>
            <person name="Kananen K."/>
            <person name="Auerbach J.A."/>
            <person name="Kautto E."/>
            <person name="Blachly J.S."/>
        </authorList>
    </citation>
    <scope>NUCLEOTIDE SEQUENCE [LARGE SCALE GENOMIC DNA]</scope>
    <source>
        <strain evidence="1">B95-8</strain>
        <tissue evidence="1">Cell line</tissue>
    </source>
</reference>
<dbReference type="EMBL" id="JASSZA010000010">
    <property type="protein sequence ID" value="KAK2100656.1"/>
    <property type="molecule type" value="Genomic_DNA"/>
</dbReference>
<evidence type="ECO:0000313" key="2">
    <source>
        <dbReference type="Proteomes" id="UP001266305"/>
    </source>
</evidence>
<evidence type="ECO:0000313" key="1">
    <source>
        <dbReference type="EMBL" id="KAK2100656.1"/>
    </source>
</evidence>
<dbReference type="Proteomes" id="UP001266305">
    <property type="component" value="Unassembled WGS sequence"/>
</dbReference>
<comment type="caution">
    <text evidence="1">The sequence shown here is derived from an EMBL/GenBank/DDBJ whole genome shotgun (WGS) entry which is preliminary data.</text>
</comment>
<name>A0ABQ9UV01_SAGOE</name>
<protein>
    <submittedName>
        <fullName evidence="1">Uncharacterized protein</fullName>
    </submittedName>
</protein>
<gene>
    <name evidence="1" type="ORF">P7K49_022004</name>
</gene>
<proteinExistence type="predicted"/>
<accession>A0ABQ9UV01</accession>
<keyword evidence="2" id="KW-1185">Reference proteome</keyword>